<dbReference type="InterPro" id="IPR013087">
    <property type="entry name" value="Znf_C2H2_type"/>
</dbReference>
<feature type="domain" description="C2H2-type" evidence="2">
    <location>
        <begin position="197"/>
        <end position="220"/>
    </location>
</feature>
<feature type="domain" description="C2H2-type" evidence="2">
    <location>
        <begin position="267"/>
        <end position="290"/>
    </location>
</feature>
<evidence type="ECO:0000256" key="1">
    <source>
        <dbReference type="SAM" id="MobiDB-lite"/>
    </source>
</evidence>
<comment type="caution">
    <text evidence="3">The sequence shown here is derived from an EMBL/GenBank/DDBJ whole genome shotgun (WGS) entry which is preliminary data.</text>
</comment>
<name>A0AAV5T6N0_9BILA</name>
<dbReference type="EMBL" id="BTSX01000003">
    <property type="protein sequence ID" value="GMS90775.1"/>
    <property type="molecule type" value="Genomic_DNA"/>
</dbReference>
<dbReference type="Proteomes" id="UP001432027">
    <property type="component" value="Unassembled WGS sequence"/>
</dbReference>
<dbReference type="AlphaFoldDB" id="A0AAV5T6N0"/>
<proteinExistence type="predicted"/>
<sequence length="409" mass="46648">NQVAQMEQKGEPLVEFPLMPAENEKEPKEEPLELVLFENEIPQKNFIGEKDCKKEEIREDEMSSASHFDVSAFSLPNDNIPVPSFPLEAKEENIDGQNMIEGEASAKKARLASMKKSERATPQCIMCEAYPKTASGYASHLYIHHKSSLKVNGVYLRCDCGTDVHNYDYNPNHAKECDRLKFTLRKLHFTKMGYTTPQCFACETYPSTASGYVSHLYSRHNTTLKLNGWSLICSCGKDFRTRGIDPNHTQKCDGLQFSLKNYEETTPQCIMCQVYPKTATAYASHLYYQHKSTMRKSGIYLKCACGADVYNSDYNPNHINECDGRQFTLQKLEVKILTTPQCILCETFPTSAAGYVRHLKVRHDKSTLNSNGIFLRCSCGIEFRTTNMSLKHIKECDRKQFTLHKLDEQ</sequence>
<organism evidence="3 4">
    <name type="scientific">Pristionchus entomophagus</name>
    <dbReference type="NCBI Taxonomy" id="358040"/>
    <lineage>
        <taxon>Eukaryota</taxon>
        <taxon>Metazoa</taxon>
        <taxon>Ecdysozoa</taxon>
        <taxon>Nematoda</taxon>
        <taxon>Chromadorea</taxon>
        <taxon>Rhabditida</taxon>
        <taxon>Rhabditina</taxon>
        <taxon>Diplogasteromorpha</taxon>
        <taxon>Diplogasteroidea</taxon>
        <taxon>Neodiplogasteridae</taxon>
        <taxon>Pristionchus</taxon>
    </lineage>
</organism>
<feature type="region of interest" description="Disordered" evidence="1">
    <location>
        <begin position="1"/>
        <end position="29"/>
    </location>
</feature>
<evidence type="ECO:0000313" key="4">
    <source>
        <dbReference type="Proteomes" id="UP001432027"/>
    </source>
</evidence>
<evidence type="ECO:0000259" key="2">
    <source>
        <dbReference type="SMART" id="SM00355"/>
    </source>
</evidence>
<keyword evidence="4" id="KW-1185">Reference proteome</keyword>
<feature type="domain" description="C2H2-type" evidence="2">
    <location>
        <begin position="340"/>
        <end position="363"/>
    </location>
</feature>
<feature type="non-terminal residue" evidence="3">
    <location>
        <position position="1"/>
    </location>
</feature>
<gene>
    <name evidence="3" type="ORF">PENTCL1PPCAC_12950</name>
</gene>
<reference evidence="3" key="1">
    <citation type="submission" date="2023-10" db="EMBL/GenBank/DDBJ databases">
        <title>Genome assembly of Pristionchus species.</title>
        <authorList>
            <person name="Yoshida K."/>
            <person name="Sommer R.J."/>
        </authorList>
    </citation>
    <scope>NUCLEOTIDE SEQUENCE</scope>
    <source>
        <strain evidence="3">RS0144</strain>
    </source>
</reference>
<feature type="domain" description="C2H2-type" evidence="2">
    <location>
        <begin position="122"/>
        <end position="144"/>
    </location>
</feature>
<protein>
    <recommendedName>
        <fullName evidence="2">C2H2-type domain-containing protein</fullName>
    </recommendedName>
</protein>
<dbReference type="SMART" id="SM00355">
    <property type="entry name" value="ZnF_C2H2"/>
    <property type="match status" value="4"/>
</dbReference>
<evidence type="ECO:0000313" key="3">
    <source>
        <dbReference type="EMBL" id="GMS90775.1"/>
    </source>
</evidence>
<accession>A0AAV5T6N0</accession>